<keyword evidence="4" id="KW-0233">DNA recombination</keyword>
<dbReference type="InterPro" id="IPR006118">
    <property type="entry name" value="Recombinase_CS"/>
</dbReference>
<sequence>MKYGYARVSTTGQSLEAQVEQLKAAGCDRIKSEKASGKTAARTELQGLLRHVLGQGDTLVVCKLDRLARSTTDLLKIAEELEELGAGLEVLNINLDTKTPTGKLMLTMLGAIAQFERELMLERQAEGIAKAKVAGKYKGGAPVDPQKLKRAEGLVDEGWAVTEAVKAAGISRAVFYKYRQNG</sequence>
<dbReference type="Gene3D" id="3.40.50.1390">
    <property type="entry name" value="Resolvase, N-terminal catalytic domain"/>
    <property type="match status" value="1"/>
</dbReference>
<dbReference type="PROSITE" id="PS00398">
    <property type="entry name" value="RECOMBINASES_2"/>
    <property type="match status" value="1"/>
</dbReference>
<dbReference type="PROSITE" id="PS00397">
    <property type="entry name" value="RECOMBINASES_1"/>
    <property type="match status" value="1"/>
</dbReference>
<dbReference type="InterPro" id="IPR036162">
    <property type="entry name" value="Resolvase-like_N_sf"/>
</dbReference>
<accession>A0ABY1FTX5</accession>
<evidence type="ECO:0000256" key="3">
    <source>
        <dbReference type="ARBA" id="ARBA00023125"/>
    </source>
</evidence>
<feature type="domain" description="Resolvase/invertase-type recombinase catalytic" evidence="6">
    <location>
        <begin position="1"/>
        <end position="135"/>
    </location>
</feature>
<dbReference type="RefSeq" id="WP_091644395.1">
    <property type="nucleotide sequence ID" value="NZ_FOTV01000027.1"/>
</dbReference>
<dbReference type="EMBL" id="FOTV01000027">
    <property type="protein sequence ID" value="SFM08662.1"/>
    <property type="molecule type" value="Genomic_DNA"/>
</dbReference>
<keyword evidence="8" id="KW-1185">Reference proteome</keyword>
<feature type="active site" description="O-(5'-phospho-DNA)-serine intermediate" evidence="5">
    <location>
        <position position="9"/>
    </location>
</feature>
<proteinExistence type="inferred from homology"/>
<evidence type="ECO:0000256" key="1">
    <source>
        <dbReference type="ARBA" id="ARBA00009913"/>
    </source>
</evidence>
<dbReference type="Pfam" id="PF00239">
    <property type="entry name" value="Resolvase"/>
    <property type="match status" value="1"/>
</dbReference>
<name>A0ABY1FTX5_9GAMM</name>
<keyword evidence="2" id="KW-0229">DNA integration</keyword>
<comment type="similarity">
    <text evidence="1">Belongs to the site-specific recombinase resolvase family.</text>
</comment>
<dbReference type="SMART" id="SM00857">
    <property type="entry name" value="Resolvase"/>
    <property type="match status" value="1"/>
</dbReference>
<dbReference type="PANTHER" id="PTHR30461">
    <property type="entry name" value="DNA-INVERTASE FROM LAMBDOID PROPHAGE"/>
    <property type="match status" value="1"/>
</dbReference>
<evidence type="ECO:0000313" key="7">
    <source>
        <dbReference type="EMBL" id="SFM08662.1"/>
    </source>
</evidence>
<dbReference type="Proteomes" id="UP000199211">
    <property type="component" value="Unassembled WGS sequence"/>
</dbReference>
<gene>
    <name evidence="7" type="ORF">SAMN04487868_12764</name>
</gene>
<dbReference type="InterPro" id="IPR050639">
    <property type="entry name" value="SSR_resolvase"/>
</dbReference>
<dbReference type="CDD" id="cd03768">
    <property type="entry name" value="SR_ResInv"/>
    <property type="match status" value="1"/>
</dbReference>
<dbReference type="PANTHER" id="PTHR30461:SF26">
    <property type="entry name" value="RESOLVASE HOMOLOG YNEB"/>
    <property type="match status" value="1"/>
</dbReference>
<organism evidence="7 8">
    <name type="scientific">Marinobacter salarius</name>
    <dbReference type="NCBI Taxonomy" id="1420917"/>
    <lineage>
        <taxon>Bacteria</taxon>
        <taxon>Pseudomonadati</taxon>
        <taxon>Pseudomonadota</taxon>
        <taxon>Gammaproteobacteria</taxon>
        <taxon>Pseudomonadales</taxon>
        <taxon>Marinobacteraceae</taxon>
        <taxon>Marinobacter</taxon>
    </lineage>
</organism>
<dbReference type="InterPro" id="IPR006119">
    <property type="entry name" value="Resolv_N"/>
</dbReference>
<dbReference type="SUPFAM" id="SSF53041">
    <property type="entry name" value="Resolvase-like"/>
    <property type="match status" value="1"/>
</dbReference>
<evidence type="ECO:0000256" key="4">
    <source>
        <dbReference type="ARBA" id="ARBA00023172"/>
    </source>
</evidence>
<comment type="caution">
    <text evidence="7">The sequence shown here is derived from an EMBL/GenBank/DDBJ whole genome shotgun (WGS) entry which is preliminary data.</text>
</comment>
<keyword evidence="3" id="KW-0238">DNA-binding</keyword>
<evidence type="ECO:0000313" key="8">
    <source>
        <dbReference type="Proteomes" id="UP000199211"/>
    </source>
</evidence>
<evidence type="ECO:0000256" key="2">
    <source>
        <dbReference type="ARBA" id="ARBA00022908"/>
    </source>
</evidence>
<evidence type="ECO:0000259" key="6">
    <source>
        <dbReference type="PROSITE" id="PS51736"/>
    </source>
</evidence>
<protein>
    <submittedName>
        <fullName evidence="7">Site-specific DNA recombinase</fullName>
    </submittedName>
</protein>
<evidence type="ECO:0000256" key="5">
    <source>
        <dbReference type="PROSITE-ProRule" id="PRU10137"/>
    </source>
</evidence>
<reference evidence="7 8" key="1">
    <citation type="submission" date="2016-10" db="EMBL/GenBank/DDBJ databases">
        <authorList>
            <person name="Varghese N."/>
            <person name="Submissions S."/>
        </authorList>
    </citation>
    <scope>NUCLEOTIDE SEQUENCE [LARGE SCALE GENOMIC DNA]</scope>
    <source>
        <strain evidence="7 8">DSM 26291</strain>
    </source>
</reference>
<dbReference type="PROSITE" id="PS51736">
    <property type="entry name" value="RECOMBINASES_3"/>
    <property type="match status" value="1"/>
</dbReference>